<protein>
    <submittedName>
        <fullName evidence="2">Uncharacterized protein</fullName>
    </submittedName>
</protein>
<dbReference type="AlphaFoldDB" id="A0A834NJC1"/>
<comment type="caution">
    <text evidence="2">The sequence shown here is derived from an EMBL/GenBank/DDBJ whole genome shotgun (WGS) entry which is preliminary data.</text>
</comment>
<keyword evidence="3" id="KW-1185">Reference proteome</keyword>
<accession>A0A834NJC1</accession>
<reference evidence="2" key="1">
    <citation type="journal article" date="2020" name="G3 (Bethesda)">
        <title>High-Quality Assemblies for Three Invasive Social Wasps from the &lt;i&gt;Vespula&lt;/i&gt; Genus.</title>
        <authorList>
            <person name="Harrop T.W.R."/>
            <person name="Guhlin J."/>
            <person name="McLaughlin G.M."/>
            <person name="Permina E."/>
            <person name="Stockwell P."/>
            <person name="Gilligan J."/>
            <person name="Le Lec M.F."/>
            <person name="Gruber M.A.M."/>
            <person name="Quinn O."/>
            <person name="Lovegrove M."/>
            <person name="Duncan E.J."/>
            <person name="Remnant E.J."/>
            <person name="Van Eeckhoven J."/>
            <person name="Graham B."/>
            <person name="Knapp R.A."/>
            <person name="Langford K.W."/>
            <person name="Kronenberg Z."/>
            <person name="Press M.O."/>
            <person name="Eacker S.M."/>
            <person name="Wilson-Rankin E.E."/>
            <person name="Purcell J."/>
            <person name="Lester P.J."/>
            <person name="Dearden P.K."/>
        </authorList>
    </citation>
    <scope>NUCLEOTIDE SEQUENCE</scope>
    <source>
        <strain evidence="2">Marl-1</strain>
    </source>
</reference>
<sequence>MSSKTERLFFESLQHKALECLDTFPSKVVELNEIIEEYMPESARNNINVNTNVIYPQARSVSTLSSIRDLTTYYSLSMCDRSRTRHRIYKRKYHRIYGGNNTTIRRYPGALGQLLAFIISRLASCTKKIVFTPSYFVIDNVIPMFFQKSEFQNAQCGTSSNWSSSVLEYTSSIKKDDTIVDTFIGIMRPAAVQLIADITILKRWLQALALIKNSLESIELTNATRTTETIDCWAYELFFHLKNLQATPKESGDRNGMTHLNLWHRMVQLRNNYIILYETLNNNQNILNLASMEIHDRVLTAPTPPPPPPTTTTITTTTTTRSNH</sequence>
<feature type="region of interest" description="Disordered" evidence="1">
    <location>
        <begin position="300"/>
        <end position="324"/>
    </location>
</feature>
<evidence type="ECO:0000313" key="3">
    <source>
        <dbReference type="Proteomes" id="UP000614350"/>
    </source>
</evidence>
<name>A0A834NJC1_VESVU</name>
<organism evidence="2 3">
    <name type="scientific">Vespula vulgaris</name>
    <name type="common">Yellow jacket</name>
    <name type="synonym">Wasp</name>
    <dbReference type="NCBI Taxonomy" id="7454"/>
    <lineage>
        <taxon>Eukaryota</taxon>
        <taxon>Metazoa</taxon>
        <taxon>Ecdysozoa</taxon>
        <taxon>Arthropoda</taxon>
        <taxon>Hexapoda</taxon>
        <taxon>Insecta</taxon>
        <taxon>Pterygota</taxon>
        <taxon>Neoptera</taxon>
        <taxon>Endopterygota</taxon>
        <taxon>Hymenoptera</taxon>
        <taxon>Apocrita</taxon>
        <taxon>Aculeata</taxon>
        <taxon>Vespoidea</taxon>
        <taxon>Vespidae</taxon>
        <taxon>Vespinae</taxon>
        <taxon>Vespula</taxon>
    </lineage>
</organism>
<proteinExistence type="predicted"/>
<dbReference type="Proteomes" id="UP000614350">
    <property type="component" value="Unassembled WGS sequence"/>
</dbReference>
<gene>
    <name evidence="2" type="ORF">HZH66_001216</name>
</gene>
<evidence type="ECO:0000313" key="2">
    <source>
        <dbReference type="EMBL" id="KAF7412320.1"/>
    </source>
</evidence>
<dbReference type="EMBL" id="JACSEA010000001">
    <property type="protein sequence ID" value="KAF7412320.1"/>
    <property type="molecule type" value="Genomic_DNA"/>
</dbReference>
<evidence type="ECO:0000256" key="1">
    <source>
        <dbReference type="SAM" id="MobiDB-lite"/>
    </source>
</evidence>
<feature type="compositionally biased region" description="Low complexity" evidence="1">
    <location>
        <begin position="311"/>
        <end position="324"/>
    </location>
</feature>